<accession>A0A9Q8LEJ4</accession>
<dbReference type="KEGG" id="ffu:CLAFUR5_04396"/>
<keyword evidence="1" id="KW-0472">Membrane</keyword>
<keyword evidence="1" id="KW-0812">Transmembrane</keyword>
<reference evidence="2" key="2">
    <citation type="journal article" date="2022" name="Microb. Genom.">
        <title>A chromosome-scale genome assembly of the tomato pathogen Cladosporium fulvum reveals a compartmentalized genome architecture and the presence of a dispensable chromosome.</title>
        <authorList>
            <person name="Zaccaron A.Z."/>
            <person name="Chen L.H."/>
            <person name="Samaras A."/>
            <person name="Stergiopoulos I."/>
        </authorList>
    </citation>
    <scope>NUCLEOTIDE SEQUENCE</scope>
    <source>
        <strain evidence="2">Race5_Kim</strain>
    </source>
</reference>
<reference evidence="2" key="1">
    <citation type="submission" date="2021-12" db="EMBL/GenBank/DDBJ databases">
        <authorList>
            <person name="Zaccaron A."/>
            <person name="Stergiopoulos I."/>
        </authorList>
    </citation>
    <scope>NUCLEOTIDE SEQUENCE</scope>
    <source>
        <strain evidence="2">Race5_Kim</strain>
    </source>
</reference>
<proteinExistence type="predicted"/>
<dbReference type="Proteomes" id="UP000756132">
    <property type="component" value="Chromosome 4"/>
</dbReference>
<feature type="transmembrane region" description="Helical" evidence="1">
    <location>
        <begin position="55"/>
        <end position="84"/>
    </location>
</feature>
<keyword evidence="3" id="KW-1185">Reference proteome</keyword>
<evidence type="ECO:0000313" key="3">
    <source>
        <dbReference type="Proteomes" id="UP000756132"/>
    </source>
</evidence>
<evidence type="ECO:0000313" key="2">
    <source>
        <dbReference type="EMBL" id="UJO15774.1"/>
    </source>
</evidence>
<feature type="transmembrane region" description="Helical" evidence="1">
    <location>
        <begin position="104"/>
        <end position="121"/>
    </location>
</feature>
<organism evidence="2 3">
    <name type="scientific">Passalora fulva</name>
    <name type="common">Tomato leaf mold</name>
    <name type="synonym">Cladosporium fulvum</name>
    <dbReference type="NCBI Taxonomy" id="5499"/>
    <lineage>
        <taxon>Eukaryota</taxon>
        <taxon>Fungi</taxon>
        <taxon>Dikarya</taxon>
        <taxon>Ascomycota</taxon>
        <taxon>Pezizomycotina</taxon>
        <taxon>Dothideomycetes</taxon>
        <taxon>Dothideomycetidae</taxon>
        <taxon>Mycosphaerellales</taxon>
        <taxon>Mycosphaerellaceae</taxon>
        <taxon>Fulvia</taxon>
    </lineage>
</organism>
<sequence>MSSIENSHPFVLNLENAVTTTDEHDMIDNSNKLPVDKPASPGLLGESSLRSTWSFFLVLFLITDNTIEASMSLFTLLNFSLIFLRPPPLAFLLFLTVQTVDRNHHTAVALLAVLVAVLVLARNITGDQRQFCGSSWGHLADVVAYVVTHGV</sequence>
<dbReference type="AlphaFoldDB" id="A0A9Q8LEJ4"/>
<dbReference type="GeneID" id="71984274"/>
<keyword evidence="1" id="KW-1133">Transmembrane helix</keyword>
<dbReference type="EMBL" id="CP090166">
    <property type="protein sequence ID" value="UJO15774.1"/>
    <property type="molecule type" value="Genomic_DNA"/>
</dbReference>
<gene>
    <name evidence="2" type="ORF">CLAFUR5_04396</name>
</gene>
<evidence type="ECO:0000256" key="1">
    <source>
        <dbReference type="SAM" id="Phobius"/>
    </source>
</evidence>
<name>A0A9Q8LEJ4_PASFU</name>
<protein>
    <submittedName>
        <fullName evidence="2">Uncharacterized protein</fullName>
    </submittedName>
</protein>
<dbReference type="RefSeq" id="XP_047760140.1">
    <property type="nucleotide sequence ID" value="XM_047903544.1"/>
</dbReference>